<feature type="transmembrane region" description="Helical" evidence="1">
    <location>
        <begin position="152"/>
        <end position="178"/>
    </location>
</feature>
<feature type="transmembrane region" description="Helical" evidence="1">
    <location>
        <begin position="120"/>
        <end position="143"/>
    </location>
</feature>
<feature type="transmembrane region" description="Helical" evidence="1">
    <location>
        <begin position="38"/>
        <end position="56"/>
    </location>
</feature>
<keyword evidence="1" id="KW-1133">Transmembrane helix</keyword>
<keyword evidence="1" id="KW-0812">Transmembrane</keyword>
<dbReference type="EMBL" id="JAMZDX010000003">
    <property type="protein sequence ID" value="MCP2309774.1"/>
    <property type="molecule type" value="Genomic_DNA"/>
</dbReference>
<keyword evidence="1" id="KW-0472">Membrane</keyword>
<protein>
    <submittedName>
        <fullName evidence="2">Uncharacterized protein</fullName>
    </submittedName>
</protein>
<name>A0ABT1IX99_9ACTN</name>
<evidence type="ECO:0000313" key="2">
    <source>
        <dbReference type="EMBL" id="MCP2309774.1"/>
    </source>
</evidence>
<gene>
    <name evidence="2" type="ORF">FHR36_002907</name>
</gene>
<evidence type="ECO:0000256" key="1">
    <source>
        <dbReference type="SAM" id="Phobius"/>
    </source>
</evidence>
<dbReference type="RefSeq" id="WP_253797048.1">
    <property type="nucleotide sequence ID" value="NZ_BAAAUB010000008.1"/>
</dbReference>
<dbReference type="Proteomes" id="UP001206483">
    <property type="component" value="Unassembled WGS sequence"/>
</dbReference>
<accession>A0ABT1IX99</accession>
<proteinExistence type="predicted"/>
<comment type="caution">
    <text evidence="2">The sequence shown here is derived from an EMBL/GenBank/DDBJ whole genome shotgun (WGS) entry which is preliminary data.</text>
</comment>
<feature type="transmembrane region" description="Helical" evidence="1">
    <location>
        <begin position="68"/>
        <end position="90"/>
    </location>
</feature>
<organism evidence="2 3">
    <name type="scientific">Kitasatospora paracochleata</name>
    <dbReference type="NCBI Taxonomy" id="58354"/>
    <lineage>
        <taxon>Bacteria</taxon>
        <taxon>Bacillati</taxon>
        <taxon>Actinomycetota</taxon>
        <taxon>Actinomycetes</taxon>
        <taxon>Kitasatosporales</taxon>
        <taxon>Streptomycetaceae</taxon>
        <taxon>Kitasatospora</taxon>
    </lineage>
</organism>
<reference evidence="2 3" key="1">
    <citation type="submission" date="2022-06" db="EMBL/GenBank/DDBJ databases">
        <title>Sequencing the genomes of 1000 actinobacteria strains.</title>
        <authorList>
            <person name="Klenk H.-P."/>
        </authorList>
    </citation>
    <scope>NUCLEOTIDE SEQUENCE [LARGE SCALE GENOMIC DNA]</scope>
    <source>
        <strain evidence="2 3">DSM 41656</strain>
    </source>
</reference>
<evidence type="ECO:0000313" key="3">
    <source>
        <dbReference type="Proteomes" id="UP001206483"/>
    </source>
</evidence>
<sequence>MNLRTRALLASPLLLALYGAVRLIPGSRQPGPGWTAGHTALLAAMVLLGVGFVELYRRIRPRTAPGRVAAALSLAVAMLGLAASLGQVSIDLYVGAVAADKAEQHAMFDRIQAHPGVMPAFYSVGPLLFYVGLLALVCGLAAVRRLPWWSPVLVLAATVLMGASLDLLSVGALLYLAAFLPLTRPARSAGPVRAV</sequence>
<keyword evidence="3" id="KW-1185">Reference proteome</keyword>